<proteinExistence type="predicted"/>
<evidence type="ECO:0000313" key="1">
    <source>
        <dbReference type="EMBL" id="MBB1096814.1"/>
    </source>
</evidence>
<dbReference type="AlphaFoldDB" id="A0A7W3UJM5"/>
<dbReference type="EMBL" id="JACIVA010000037">
    <property type="protein sequence ID" value="MBB1096814.1"/>
    <property type="molecule type" value="Genomic_DNA"/>
</dbReference>
<gene>
    <name evidence="1" type="ORF">H5S09_02465</name>
</gene>
<name>A0A7W3UJM5_9LACO</name>
<organism evidence="1 2">
    <name type="scientific">Limosilactobacillus rudii</name>
    <dbReference type="NCBI Taxonomy" id="2759755"/>
    <lineage>
        <taxon>Bacteria</taxon>
        <taxon>Bacillati</taxon>
        <taxon>Bacillota</taxon>
        <taxon>Bacilli</taxon>
        <taxon>Lactobacillales</taxon>
        <taxon>Lactobacillaceae</taxon>
        <taxon>Limosilactobacillus</taxon>
    </lineage>
</organism>
<keyword evidence="2" id="KW-1185">Reference proteome</keyword>
<evidence type="ECO:0000313" key="2">
    <source>
        <dbReference type="Proteomes" id="UP000517106"/>
    </source>
</evidence>
<comment type="caution">
    <text evidence="1">The sequence shown here is derived from an EMBL/GenBank/DDBJ whole genome shotgun (WGS) entry which is preliminary data.</text>
</comment>
<dbReference type="Proteomes" id="UP000517106">
    <property type="component" value="Unassembled WGS sequence"/>
</dbReference>
<accession>A0A7W3UJM5</accession>
<reference evidence="1 2" key="1">
    <citation type="submission" date="2020-07" db="EMBL/GenBank/DDBJ databases">
        <title>Description of Limosilactobacillus balticus sp. nov., Limosilactobacillus agrestis sp. nov., Limosilactobacillus albertensis sp. nov., Limosilactobacillus rudii sp. nov., Limosilactobacillus fastidiosus sp. nov., five novel Limosilactobacillus species isolated from the vertebrate gastrointestinal tract, and proposal of 6 subspecies of Limosilactobacillus reuteri adapted to the gastrointestinal tract of specific vertebrate hosts.</title>
        <authorList>
            <person name="Li F."/>
            <person name="Cheng C."/>
            <person name="Zheng J."/>
            <person name="Quevedo R.M."/>
            <person name="Li J."/>
            <person name="Roos S."/>
            <person name="Gaenzle M.G."/>
            <person name="Walter J."/>
        </authorList>
    </citation>
    <scope>NUCLEOTIDE SEQUENCE [LARGE SCALE GENOMIC DNA]</scope>
    <source>
        <strain evidence="1 2">STM2_1</strain>
    </source>
</reference>
<sequence length="192" mass="22419">MDYKKISAGLSFLMTDKRITIVHGVLKSLGISPRRDDYDDFVQEASIIFAQAYADYLSNNDGHVKNERDLMCFAYQRIRWRLLDSLRRQQLESLLFTYSLDNEETDNDYEGILADPQAANPFTHLENSDFLGYLYQHSTINQQRYLVAKLNYHLSDCQIAKEYAVTRAAVSYWRRGVITRAHQLRAKMKGEF</sequence>
<protein>
    <submittedName>
        <fullName evidence="1">RNA polymerase subunit sigma-24</fullName>
    </submittedName>
</protein>
<dbReference type="RefSeq" id="WP_182595424.1">
    <property type="nucleotide sequence ID" value="NZ_JACIVA010000037.1"/>
</dbReference>